<gene>
    <name evidence="2" type="ORF">AS189_09045</name>
</gene>
<dbReference type="Proteomes" id="UP000059574">
    <property type="component" value="Chromosome"/>
</dbReference>
<dbReference type="AlphaFoldDB" id="A0A0S2LYU5"/>
<evidence type="ECO:0000256" key="1">
    <source>
        <dbReference type="SAM" id="MobiDB-lite"/>
    </source>
</evidence>
<dbReference type="OrthoDB" id="4929423at2"/>
<evidence type="ECO:0000313" key="3">
    <source>
        <dbReference type="Proteomes" id="UP000059574"/>
    </source>
</evidence>
<feature type="compositionally biased region" description="Acidic residues" evidence="1">
    <location>
        <begin position="95"/>
        <end position="109"/>
    </location>
</feature>
<evidence type="ECO:0000313" key="2">
    <source>
        <dbReference type="EMBL" id="ALO66607.1"/>
    </source>
</evidence>
<name>A0A0S2LYU5_9MICC</name>
<sequence length="335" mass="35822">MDTTHTARLHLELDLEFTDAGAVQAHARSWAQENAGADPETLAGMLEQASEGADAALMMLVEPSEVVAAIPGVLAVGATMWLEGPDGEPGGDFAGEGEDFGNFDDADTDTDTHDDFGDEIEESEESEEDWLNTILAAADKLPGLDLERLGCDPEETVPTLTASRLQEATVLRGAIHWAYETFIDELLGDVSTLRQNPEDAAETTQISGLPPLQAASYGPLFAQRFLAVAFDLGTALATAFEAPACVAQELALKLVLDQVEVLADLLPNLGLAEDWRSTAEDMLFEDLDHELLYVPELDGISNDPAVASAGMANLDVSAWFTPFEGRTVNPYAANE</sequence>
<reference evidence="3" key="1">
    <citation type="submission" date="2015-11" db="EMBL/GenBank/DDBJ databases">
        <authorList>
            <person name="Kumar R."/>
            <person name="Singh D."/>
            <person name="Swarnkar M.K."/>
            <person name="Singh A.K."/>
            <person name="Kumar S."/>
        </authorList>
    </citation>
    <scope>NUCLEOTIDE SEQUENCE [LARGE SCALE GENOMIC DNA]</scope>
    <source>
        <strain evidence="3">ERGS4:06</strain>
    </source>
</reference>
<accession>A0A0S2LYU5</accession>
<reference evidence="2 3" key="2">
    <citation type="journal article" date="2016" name="J. Biotechnol.">
        <title>Complete genome sequence of Arthrobacter alpinus ERGS4:06, a yellow pigmented bacterium tolerant to cold and radiations isolated from Sikkim Himalaya.</title>
        <authorList>
            <person name="Kumar R."/>
            <person name="Singh D."/>
            <person name="Swarnkar M.K."/>
            <person name="Singh A.K."/>
            <person name="Kumar S."/>
        </authorList>
    </citation>
    <scope>NUCLEOTIDE SEQUENCE [LARGE SCALE GENOMIC DNA]</scope>
    <source>
        <strain evidence="2 3">ERGS4:06</strain>
    </source>
</reference>
<dbReference type="EMBL" id="CP013200">
    <property type="protein sequence ID" value="ALO66607.1"/>
    <property type="molecule type" value="Genomic_DNA"/>
</dbReference>
<organism evidence="2 3">
    <name type="scientific">Arthrobacter alpinus</name>
    <dbReference type="NCBI Taxonomy" id="656366"/>
    <lineage>
        <taxon>Bacteria</taxon>
        <taxon>Bacillati</taxon>
        <taxon>Actinomycetota</taxon>
        <taxon>Actinomycetes</taxon>
        <taxon>Micrococcales</taxon>
        <taxon>Micrococcaceae</taxon>
        <taxon>Arthrobacter</taxon>
    </lineage>
</organism>
<feature type="region of interest" description="Disordered" evidence="1">
    <location>
        <begin position="86"/>
        <end position="110"/>
    </location>
</feature>
<proteinExistence type="predicted"/>
<dbReference type="RefSeq" id="WP_062287736.1">
    <property type="nucleotide sequence ID" value="NZ_CP013200.1"/>
</dbReference>
<protein>
    <submittedName>
        <fullName evidence="2">Uncharacterized protein</fullName>
    </submittedName>
</protein>